<feature type="domain" description="RNase III" evidence="16">
    <location>
        <begin position="968"/>
        <end position="1112"/>
    </location>
</feature>
<dbReference type="SUPFAM" id="SSF69065">
    <property type="entry name" value="RNase III domain-like"/>
    <property type="match status" value="2"/>
</dbReference>
<evidence type="ECO:0000256" key="8">
    <source>
        <dbReference type="ARBA" id="ARBA00022806"/>
    </source>
</evidence>
<dbReference type="Gene3D" id="3.30.160.380">
    <property type="entry name" value="Dicer dimerisation domain"/>
    <property type="match status" value="1"/>
</dbReference>
<comment type="caution">
    <text evidence="20">The sequence shown here is derived from an EMBL/GenBank/DDBJ whole genome shotgun (WGS) entry which is preliminary data.</text>
</comment>
<feature type="domain" description="Helicase ATP-binding" evidence="17">
    <location>
        <begin position="67"/>
        <end position="227"/>
    </location>
</feature>
<gene>
    <name evidence="20" type="ORF">NKR23_g7559</name>
</gene>
<evidence type="ECO:0000256" key="4">
    <source>
        <dbReference type="ARBA" id="ARBA00022723"/>
    </source>
</evidence>
<evidence type="ECO:0000256" key="15">
    <source>
        <dbReference type="PROSITE-ProRule" id="PRU00657"/>
    </source>
</evidence>
<evidence type="ECO:0000256" key="12">
    <source>
        <dbReference type="ARBA" id="ARBA00023118"/>
    </source>
</evidence>
<evidence type="ECO:0000259" key="16">
    <source>
        <dbReference type="PROSITE" id="PS50142"/>
    </source>
</evidence>
<name>A0AA38RLF6_9PEZI</name>
<dbReference type="PROSITE" id="PS51327">
    <property type="entry name" value="DICER_DSRBF"/>
    <property type="match status" value="1"/>
</dbReference>
<evidence type="ECO:0000259" key="17">
    <source>
        <dbReference type="PROSITE" id="PS51192"/>
    </source>
</evidence>
<dbReference type="PROSITE" id="PS00517">
    <property type="entry name" value="RNASE_3_1"/>
    <property type="match status" value="1"/>
</dbReference>
<proteinExistence type="inferred from homology"/>
<dbReference type="GO" id="GO:0051607">
    <property type="term" value="P:defense response to virus"/>
    <property type="evidence" value="ECO:0007669"/>
    <property type="project" value="UniProtKB-KW"/>
</dbReference>
<dbReference type="GO" id="GO:0004386">
    <property type="term" value="F:helicase activity"/>
    <property type="evidence" value="ECO:0007669"/>
    <property type="project" value="UniProtKB-KW"/>
</dbReference>
<dbReference type="GO" id="GO:0050688">
    <property type="term" value="P:regulation of defense response to virus"/>
    <property type="evidence" value="ECO:0007669"/>
    <property type="project" value="UniProtKB-KW"/>
</dbReference>
<dbReference type="InterPro" id="IPR014001">
    <property type="entry name" value="Helicase_ATP-bd"/>
</dbReference>
<dbReference type="FunFam" id="1.10.1520.10:FF:000032">
    <property type="entry name" value="Dicer-like protein 2"/>
    <property type="match status" value="1"/>
</dbReference>
<feature type="domain" description="RNase III" evidence="16">
    <location>
        <begin position="1153"/>
        <end position="1347"/>
    </location>
</feature>
<dbReference type="PANTHER" id="PTHR14950">
    <property type="entry name" value="DICER-RELATED"/>
    <property type="match status" value="1"/>
</dbReference>
<evidence type="ECO:0000256" key="6">
    <source>
        <dbReference type="ARBA" id="ARBA00022741"/>
    </source>
</evidence>
<dbReference type="GO" id="GO:0005524">
    <property type="term" value="F:ATP binding"/>
    <property type="evidence" value="ECO:0007669"/>
    <property type="project" value="UniProtKB-KW"/>
</dbReference>
<evidence type="ECO:0000256" key="2">
    <source>
        <dbReference type="ARBA" id="ARBA00001946"/>
    </source>
</evidence>
<dbReference type="Pfam" id="PF00270">
    <property type="entry name" value="DEAD"/>
    <property type="match status" value="1"/>
</dbReference>
<evidence type="ECO:0000313" key="21">
    <source>
        <dbReference type="Proteomes" id="UP001174694"/>
    </source>
</evidence>
<organism evidence="20 21">
    <name type="scientific">Pleurostoma richardsiae</name>
    <dbReference type="NCBI Taxonomy" id="41990"/>
    <lineage>
        <taxon>Eukaryota</taxon>
        <taxon>Fungi</taxon>
        <taxon>Dikarya</taxon>
        <taxon>Ascomycota</taxon>
        <taxon>Pezizomycotina</taxon>
        <taxon>Sordariomycetes</taxon>
        <taxon>Sordariomycetidae</taxon>
        <taxon>Calosphaeriales</taxon>
        <taxon>Pleurostomataceae</taxon>
        <taxon>Pleurostoma</taxon>
    </lineage>
</organism>
<keyword evidence="3" id="KW-0930">Antiviral protein</keyword>
<dbReference type="SMART" id="SM00487">
    <property type="entry name" value="DEXDc"/>
    <property type="match status" value="1"/>
</dbReference>
<dbReference type="InterPro" id="IPR005034">
    <property type="entry name" value="Dicer_dimerisation"/>
</dbReference>
<evidence type="ECO:0000259" key="18">
    <source>
        <dbReference type="PROSITE" id="PS51194"/>
    </source>
</evidence>
<evidence type="ECO:0000256" key="7">
    <source>
        <dbReference type="ARBA" id="ARBA00022801"/>
    </source>
</evidence>
<dbReference type="Pfam" id="PF03368">
    <property type="entry name" value="Dicer_dimer"/>
    <property type="match status" value="1"/>
</dbReference>
<keyword evidence="11 15" id="KW-0694">RNA-binding</keyword>
<keyword evidence="12" id="KW-0051">Antiviral defense</keyword>
<dbReference type="GO" id="GO:0005737">
    <property type="term" value="C:cytoplasm"/>
    <property type="evidence" value="ECO:0007669"/>
    <property type="project" value="TreeGrafter"/>
</dbReference>
<comment type="function">
    <text evidence="14">Dicer-like endonuclease involved in cleaving double-stranded RNA in the RNA interference (RNAi) pathway. Produces 21 to 25 bp dsRNAs (siRNAs) which target the selective destruction of homologous RNAs leading to sequence-specific suppression of gene expression, called post-transcriptional gene silencing (PTGS). Part of a broad host defense response against viral infection and transposons.</text>
</comment>
<dbReference type="PROSITE" id="PS50142">
    <property type="entry name" value="RNASE_3_2"/>
    <property type="match status" value="2"/>
</dbReference>
<evidence type="ECO:0000256" key="5">
    <source>
        <dbReference type="ARBA" id="ARBA00022737"/>
    </source>
</evidence>
<keyword evidence="8" id="KW-0347">Helicase</keyword>
<comment type="cofactor">
    <cofactor evidence="2">
        <name>Mg(2+)</name>
        <dbReference type="ChEBI" id="CHEBI:18420"/>
    </cofactor>
</comment>
<dbReference type="CDD" id="cd18802">
    <property type="entry name" value="SF2_C_dicer"/>
    <property type="match status" value="1"/>
</dbReference>
<dbReference type="SMART" id="SM00535">
    <property type="entry name" value="RIBOc"/>
    <property type="match status" value="2"/>
</dbReference>
<evidence type="ECO:0000256" key="11">
    <source>
        <dbReference type="ARBA" id="ARBA00022884"/>
    </source>
</evidence>
<evidence type="ECO:0000313" key="20">
    <source>
        <dbReference type="EMBL" id="KAJ9141984.1"/>
    </source>
</evidence>
<dbReference type="Gene3D" id="3.40.50.300">
    <property type="entry name" value="P-loop containing nucleotide triphosphate hydrolases"/>
    <property type="match status" value="2"/>
</dbReference>
<evidence type="ECO:0000259" key="19">
    <source>
        <dbReference type="PROSITE" id="PS51327"/>
    </source>
</evidence>
<keyword evidence="21" id="KW-1185">Reference proteome</keyword>
<keyword evidence="13" id="KW-0464">Manganese</keyword>
<evidence type="ECO:0000256" key="9">
    <source>
        <dbReference type="ARBA" id="ARBA00022840"/>
    </source>
</evidence>
<dbReference type="GO" id="GO:0030422">
    <property type="term" value="P:siRNA processing"/>
    <property type="evidence" value="ECO:0007669"/>
    <property type="project" value="TreeGrafter"/>
</dbReference>
<dbReference type="PROSITE" id="PS51194">
    <property type="entry name" value="HELICASE_CTER"/>
    <property type="match status" value="1"/>
</dbReference>
<keyword evidence="7" id="KW-0378">Hydrolase</keyword>
<keyword evidence="6" id="KW-0547">Nucleotide-binding</keyword>
<dbReference type="EMBL" id="JANBVO010000024">
    <property type="protein sequence ID" value="KAJ9141984.1"/>
    <property type="molecule type" value="Genomic_DNA"/>
</dbReference>
<evidence type="ECO:0000256" key="10">
    <source>
        <dbReference type="ARBA" id="ARBA00022842"/>
    </source>
</evidence>
<dbReference type="CDD" id="cd00593">
    <property type="entry name" value="RIBOc"/>
    <property type="match status" value="2"/>
</dbReference>
<dbReference type="InterPro" id="IPR027417">
    <property type="entry name" value="P-loop_NTPase"/>
</dbReference>
<feature type="domain" description="Helicase C-terminal" evidence="18">
    <location>
        <begin position="415"/>
        <end position="584"/>
    </location>
</feature>
<dbReference type="Gene3D" id="1.10.1520.10">
    <property type="entry name" value="Ribonuclease III domain"/>
    <property type="match status" value="2"/>
</dbReference>
<dbReference type="GO" id="GO:0003723">
    <property type="term" value="F:RNA binding"/>
    <property type="evidence" value="ECO:0007669"/>
    <property type="project" value="UniProtKB-UniRule"/>
</dbReference>
<keyword evidence="9" id="KW-0067">ATP-binding</keyword>
<evidence type="ECO:0000256" key="13">
    <source>
        <dbReference type="ARBA" id="ARBA00023211"/>
    </source>
</evidence>
<evidence type="ECO:0000256" key="3">
    <source>
        <dbReference type="ARBA" id="ARBA00022721"/>
    </source>
</evidence>
<keyword evidence="5" id="KW-0677">Repeat</keyword>
<dbReference type="GO" id="GO:0004525">
    <property type="term" value="F:ribonuclease III activity"/>
    <property type="evidence" value="ECO:0007669"/>
    <property type="project" value="InterPro"/>
</dbReference>
<sequence length="1466" mass="164847">MAHYNDSEEDHEDEAAVGSLVDGVISSPYNTGVAEDLPFEDVSVDEDAQPKPIDAATMTARAYQREMLEESLKQNTIVAMDTGSGKTQVAVLRIMAELERASPEKRIWFLAPTVSLCTQQFDVLSKQIPAVQSRFLSGADNIDAWSDSNTWDAVLMNVRIVVSTYQILLDALSHAFVPLESLALIVIDEAHNCSKNNPGSRVMRDFYWPAKRQGREIPHILGLTASPYVQSNLRGLEELEETLDAVCRSPNKHREELLSHVNRPSLYTWSYKPQPMPSPPDEYTRNMLNLQRAYEGLDIATDPYVLQLKSENTDRSRRKLERALMKRDTPIQTQMRSFCRRSAEMCRDLGQWAADWYIPEVKRRFLFGMRNQEFDSEKWNDFEARYLAGILRGINAVMPRALNSAGTGLSDKVQQLIHILVSFSEDNARGIIFVKERATTAVLSHILSTHPEVSRRYRIGTMVGTSTMPGRRQDFLDLSHTDYLKSLENFRLGRTNLLVATSVLEEGIDVPACNLVVCMDKPANPKSFIQRRGRARMRTSRLYILLEENESATDWEAYEEEMKRHYEDEMRELREIESIEDSEAPDFPDFVVPSTNARLSIDGAKSHLEHFCATLSSRRYVDWSPDYIIHKVGDSELLGVQVMLTAVVLLPVCLPPDLREFRSSMPWRSEKNATKDAAFQAYVALYHAGFVNDHLVPLRESDLAKDDTRPGVMTVNEQLNPWHHIAHAWVSSEADLYRRTLHLVDGNGALLCQLELSLPVPIPDVRPVVLYWDSKTAWTLSLGPDVTMAGTQESPEVHESNSTVDHTSVLLALAYGHRWEVKDSSCVIRLVARDVRLSLAQIASHDFDIDKPEEEKQQYLVRDIFNTPYLYQSWIPAKPPIESVKEVYRGFEDSPEDSPYLVVKKWPKKTGFFHPQQQPQVEAKTTNMYPRVLPAFETKADSLPLVYAQVGLLLPPIIHYLEVYLVAQSLLSSKLGAIGISDLSLVATAISASSAREPTNYERIEFLGDSLLKLFTTVRVSAAHPYWPEGLLSLRKDKIVSNSRLCRASVERGLDQFIITRQLRLDKWRPPYIDDLLREPPGVANAPKRELSTKTLADVVEALIGASWIDGDFPAALKCTALFIPEAEWNPLEDDRETLFSLAMPDTTLPPTLQPVEDIIGYTFQRKSLLVEAMTHASYNVGRAVTCLDRLEFLGDAILDHVVVTELIKKPELAHFDMHLLRTALVNGDILGFLVMEWSTTQKRFDAVVTGGSGAGDRGGSAEGATTTLVESETTLPLWSFMRHSSSELALEQQATVRRHAEMRDELFSAIWEGRRYPWAQMARLRVPKFFSDIFESLVGAVWVDSGSLAECQALVERAGILRYMDRILADGVHVLHPKEELGRVADKESVEYVVESVMSEVEGEEDRGGGGRNGSGRTFSCKVLLGKGKRVVAEVGGALYREEAKTLAAMEAIQALKAAKEGAQS</sequence>
<dbReference type="PANTHER" id="PTHR14950:SF37">
    <property type="entry name" value="ENDORIBONUCLEASE DICER"/>
    <property type="match status" value="1"/>
</dbReference>
<dbReference type="InterPro" id="IPR001650">
    <property type="entry name" value="Helicase_C-like"/>
</dbReference>
<dbReference type="Pfam" id="PF00271">
    <property type="entry name" value="Helicase_C"/>
    <property type="match status" value="1"/>
</dbReference>
<dbReference type="PROSITE" id="PS51192">
    <property type="entry name" value="HELICASE_ATP_BIND_1"/>
    <property type="match status" value="1"/>
</dbReference>
<protein>
    <submittedName>
        <fullName evidence="20">Dicer-like protein 2</fullName>
    </submittedName>
</protein>
<keyword evidence="4" id="KW-0479">Metal-binding</keyword>
<reference evidence="20" key="1">
    <citation type="submission" date="2022-07" db="EMBL/GenBank/DDBJ databases">
        <title>Fungi with potential for degradation of polypropylene.</title>
        <authorList>
            <person name="Gostincar C."/>
        </authorList>
    </citation>
    <scope>NUCLEOTIDE SEQUENCE</scope>
    <source>
        <strain evidence="20">EXF-13308</strain>
    </source>
</reference>
<feature type="domain" description="Dicer dsRNA-binding fold" evidence="19">
    <location>
        <begin position="604"/>
        <end position="705"/>
    </location>
</feature>
<evidence type="ECO:0000256" key="1">
    <source>
        <dbReference type="ARBA" id="ARBA00001936"/>
    </source>
</evidence>
<dbReference type="Pfam" id="PF00636">
    <property type="entry name" value="Ribonuclease_3"/>
    <property type="match status" value="2"/>
</dbReference>
<comment type="similarity">
    <text evidence="15">Belongs to the helicase family. Dicer subfamily.</text>
</comment>
<comment type="cofactor">
    <cofactor evidence="1">
        <name>Mn(2+)</name>
        <dbReference type="ChEBI" id="CHEBI:29035"/>
    </cofactor>
</comment>
<keyword evidence="10" id="KW-0460">Magnesium</keyword>
<dbReference type="InterPro" id="IPR000999">
    <property type="entry name" value="RNase_III_dom"/>
</dbReference>
<evidence type="ECO:0000256" key="14">
    <source>
        <dbReference type="ARBA" id="ARBA00025403"/>
    </source>
</evidence>
<dbReference type="Proteomes" id="UP001174694">
    <property type="component" value="Unassembled WGS sequence"/>
</dbReference>
<dbReference type="InterPro" id="IPR038248">
    <property type="entry name" value="Dicer_dimer_sf"/>
</dbReference>
<dbReference type="CDD" id="cd18034">
    <property type="entry name" value="DEXHc_dicer"/>
    <property type="match status" value="1"/>
</dbReference>
<accession>A0AA38RLF6</accession>
<dbReference type="SMART" id="SM00490">
    <property type="entry name" value="HELICc"/>
    <property type="match status" value="1"/>
</dbReference>
<dbReference type="SUPFAM" id="SSF52540">
    <property type="entry name" value="P-loop containing nucleoside triphosphate hydrolases"/>
    <property type="match status" value="1"/>
</dbReference>
<dbReference type="InterPro" id="IPR011545">
    <property type="entry name" value="DEAD/DEAH_box_helicase_dom"/>
</dbReference>
<dbReference type="GO" id="GO:0046872">
    <property type="term" value="F:metal ion binding"/>
    <property type="evidence" value="ECO:0007669"/>
    <property type="project" value="UniProtKB-KW"/>
</dbReference>
<dbReference type="GO" id="GO:0005634">
    <property type="term" value="C:nucleus"/>
    <property type="evidence" value="ECO:0007669"/>
    <property type="project" value="TreeGrafter"/>
</dbReference>
<dbReference type="InterPro" id="IPR036389">
    <property type="entry name" value="RNase_III_sf"/>
</dbReference>